<evidence type="ECO:0000256" key="3">
    <source>
        <dbReference type="ARBA" id="ARBA00022577"/>
    </source>
</evidence>
<evidence type="ECO:0000256" key="5">
    <source>
        <dbReference type="ARBA" id="ARBA00023157"/>
    </source>
</evidence>
<dbReference type="SMART" id="SM00212">
    <property type="entry name" value="UBCc"/>
    <property type="match status" value="1"/>
</dbReference>
<accession>A0AAU9S8X4</accession>
<sequence>MTKAFMIFVLVLVLATSLSNSNVLASSVNNRFGFDICIKPCSIYFQDPFCHKVCTQDKYYSDGGCIVELREIRETERTERVSFYPIIEMILFQKINLRKLFASKKSHKISPATVSKSAEKRLCNETLEKDHILMAHVSSRLVSPVNFSRWEATIIGPASCPFENGVFAVAILIPTEFPFEPPKINFKTKIFHPNINENGEISVDILGPRWSPALTINLVLLSICSVLSDPVEPFLVGNPAVRLYMEDRKAYEKVARDWTVKYAKG</sequence>
<dbReference type="Gene3D" id="3.10.110.10">
    <property type="entry name" value="Ubiquitin Conjugating Enzyme"/>
    <property type="match status" value="1"/>
</dbReference>
<feature type="signal peptide" evidence="6">
    <location>
        <begin position="1"/>
        <end position="21"/>
    </location>
</feature>
<evidence type="ECO:0000256" key="2">
    <source>
        <dbReference type="ARBA" id="ARBA00022529"/>
    </source>
</evidence>
<dbReference type="Pfam" id="PF00179">
    <property type="entry name" value="UQ_con"/>
    <property type="match status" value="1"/>
</dbReference>
<evidence type="ECO:0000256" key="4">
    <source>
        <dbReference type="ARBA" id="ARBA00022821"/>
    </source>
</evidence>
<dbReference type="GO" id="GO:0031640">
    <property type="term" value="P:killing of cells of another organism"/>
    <property type="evidence" value="ECO:0007669"/>
    <property type="project" value="UniProtKB-KW"/>
</dbReference>
<dbReference type="AlphaFoldDB" id="A0AAU9S8X4"/>
<keyword evidence="2" id="KW-0929">Antimicrobial</keyword>
<dbReference type="PROSITE" id="PS50127">
    <property type="entry name" value="UBC_2"/>
    <property type="match status" value="1"/>
</dbReference>
<gene>
    <name evidence="8" type="ORF">TAV2_LOCUS13982</name>
</gene>
<name>A0AAU9S8X4_THLAR</name>
<dbReference type="Proteomes" id="UP000836841">
    <property type="component" value="Chromosome 4"/>
</dbReference>
<protein>
    <recommendedName>
        <fullName evidence="7">UBC core domain-containing protein</fullName>
    </recommendedName>
</protein>
<feature type="chain" id="PRO_5043706656" description="UBC core domain-containing protein" evidence="6">
    <location>
        <begin position="22"/>
        <end position="265"/>
    </location>
</feature>
<dbReference type="PANTHER" id="PTHR24068">
    <property type="entry name" value="UBIQUITIN-CONJUGATING ENZYME E2"/>
    <property type="match status" value="1"/>
</dbReference>
<reference evidence="8 9" key="1">
    <citation type="submission" date="2022-03" db="EMBL/GenBank/DDBJ databases">
        <authorList>
            <person name="Nunn A."/>
            <person name="Chopra R."/>
            <person name="Nunn A."/>
            <person name="Contreras Garrido A."/>
        </authorList>
    </citation>
    <scope>NUCLEOTIDE SEQUENCE [LARGE SCALE GENOMIC DNA]</scope>
</reference>
<evidence type="ECO:0000256" key="1">
    <source>
        <dbReference type="ARBA" id="ARBA00006722"/>
    </source>
</evidence>
<dbReference type="GO" id="GO:0050832">
    <property type="term" value="P:defense response to fungus"/>
    <property type="evidence" value="ECO:0007669"/>
    <property type="project" value="UniProtKB-KW"/>
</dbReference>
<keyword evidence="4" id="KW-0611">Plant defense</keyword>
<dbReference type="InterPro" id="IPR056373">
    <property type="entry name" value="Defensin-like_dom"/>
</dbReference>
<feature type="domain" description="UBC core" evidence="7">
    <location>
        <begin position="117"/>
        <end position="264"/>
    </location>
</feature>
<evidence type="ECO:0000256" key="6">
    <source>
        <dbReference type="SAM" id="SignalP"/>
    </source>
</evidence>
<dbReference type="EMBL" id="OU466860">
    <property type="protein sequence ID" value="CAH2059736.1"/>
    <property type="molecule type" value="Genomic_DNA"/>
</dbReference>
<dbReference type="SUPFAM" id="SSF54495">
    <property type="entry name" value="UBC-like"/>
    <property type="match status" value="1"/>
</dbReference>
<organism evidence="8 9">
    <name type="scientific">Thlaspi arvense</name>
    <name type="common">Field penny-cress</name>
    <dbReference type="NCBI Taxonomy" id="13288"/>
    <lineage>
        <taxon>Eukaryota</taxon>
        <taxon>Viridiplantae</taxon>
        <taxon>Streptophyta</taxon>
        <taxon>Embryophyta</taxon>
        <taxon>Tracheophyta</taxon>
        <taxon>Spermatophyta</taxon>
        <taxon>Magnoliopsida</taxon>
        <taxon>eudicotyledons</taxon>
        <taxon>Gunneridae</taxon>
        <taxon>Pentapetalae</taxon>
        <taxon>rosids</taxon>
        <taxon>malvids</taxon>
        <taxon>Brassicales</taxon>
        <taxon>Brassicaceae</taxon>
        <taxon>Thlaspideae</taxon>
        <taxon>Thlaspi</taxon>
    </lineage>
</organism>
<proteinExistence type="inferred from homology"/>
<comment type="similarity">
    <text evidence="1">Belongs to the DEFL family.</text>
</comment>
<evidence type="ECO:0000313" key="9">
    <source>
        <dbReference type="Proteomes" id="UP000836841"/>
    </source>
</evidence>
<keyword evidence="9" id="KW-1185">Reference proteome</keyword>
<keyword evidence="6" id="KW-0732">Signal</keyword>
<dbReference type="InterPro" id="IPR000608">
    <property type="entry name" value="UBC"/>
</dbReference>
<keyword evidence="3" id="KW-0295">Fungicide</keyword>
<dbReference type="InterPro" id="IPR016135">
    <property type="entry name" value="UBQ-conjugating_enzyme/RWD"/>
</dbReference>
<evidence type="ECO:0000259" key="7">
    <source>
        <dbReference type="PROSITE" id="PS50127"/>
    </source>
</evidence>
<evidence type="ECO:0000313" key="8">
    <source>
        <dbReference type="EMBL" id="CAH2059736.1"/>
    </source>
</evidence>
<keyword evidence="5" id="KW-1015">Disulfide bond</keyword>
<dbReference type="Pfam" id="PF24552">
    <property type="entry name" value="Defensin"/>
    <property type="match status" value="1"/>
</dbReference>